<dbReference type="InterPro" id="IPR038726">
    <property type="entry name" value="PDDEXK_AddAB-type"/>
</dbReference>
<name>A0A2R8AF38_9RHOB</name>
<dbReference type="SUPFAM" id="SSF52540">
    <property type="entry name" value="P-loop containing nucleoside triphosphate hydrolases"/>
    <property type="match status" value="1"/>
</dbReference>
<dbReference type="EMBL" id="OMKW01000004">
    <property type="protein sequence ID" value="SPF30849.1"/>
    <property type="molecule type" value="Genomic_DNA"/>
</dbReference>
<sequence>MPMFEPQDGPRLFHLPPGCDFAGRFLDGLAKRLAPLGPIQRARVRVIVNTRRAARVLEDRMVRDARFDGLLPRIEVLGDLADRSAQPAAIPDVRRMFWLARLVDGLLRAEPDLAPRSARFDLARALGGLLDELQEAGLSPEELSALDVAGLAEHWQTSLRFVDLLVRAWPEMRAQEEAGMLDAAERTRLAQIALLDQWRETPPKDPIIIAGSTGSRVGTQALMRAVAQLPQGAVVLPGYDAHLPDRIVADRKIAADHPQFGLRQVINQLDVTQPQLWAASVEDNARQRLVSVALRPAPVTDEWLALAPSLQPEIATALNGFSWLDAPGPREEAEAIAFAMREAVEQGHTVALVTPDRSVSRRVASALDRWRIVPDDSAGRPLHLTPPGVLMRLLGRHLGQEMTPSGLIELLKHPLVGGDGKTRNAHLRRVGGLQTDRDVLATATVDWALLREWAGARRDAETRDWVGWLQTALAPLAEGGAGDCAAGLDALRATAEALSLPYDNGSSPLWQERAGEEALRSFEAVRTACEMAGPMSDAEIASVLEAEFSTTPVREEGFLARPGVSILGALEARMQHADLIILGGLNEATWPARPSPDPWMNREMRARLGLPLPEREIGLAAHDFQMAATAPDVLVTRSVRVDGAPTVASRWLIRLENLVKGLGPSGEHALSSARARGARLLGEAHALDRPTQPWPVPARREAPAPPFKARPRELAVTRVEALIRDPYAIYAQKVLGLYPLSGAGQEADARLRGTVLHKIMERWAEWVKQNPAGDARAALEEISLCMHAALVPWATAQVLWHARLMQIADPLCEHELARQSDAHPIRYEIEGRWTFDDINFTLTARADRFDLTDDQRYRIYDYKSGDPPSEKQIAAFAQQLPLTKLIAERGGFTGIGRRPVAQVAYLGLNRATKIVALDDGSPELAEVAARFPALIHAYDDPAKGYSPRSRPAFMKDYETTYDLVSRYGEWGDEVEAVTVEVGR</sequence>
<reference evidence="2 3" key="1">
    <citation type="submission" date="2018-03" db="EMBL/GenBank/DDBJ databases">
        <authorList>
            <person name="Keele B.F."/>
        </authorList>
    </citation>
    <scope>NUCLEOTIDE SEQUENCE [LARGE SCALE GENOMIC DNA]</scope>
    <source>
        <strain evidence="2 3">CeCT 8812</strain>
    </source>
</reference>
<evidence type="ECO:0000259" key="1">
    <source>
        <dbReference type="Pfam" id="PF12705"/>
    </source>
</evidence>
<proteinExistence type="predicted"/>
<dbReference type="AlphaFoldDB" id="A0A2R8AF38"/>
<dbReference type="Proteomes" id="UP000244932">
    <property type="component" value="Unassembled WGS sequence"/>
</dbReference>
<dbReference type="Gene3D" id="3.90.320.10">
    <property type="match status" value="1"/>
</dbReference>
<dbReference type="Pfam" id="PF12705">
    <property type="entry name" value="PDDEXK_1"/>
    <property type="match status" value="1"/>
</dbReference>
<dbReference type="InterPro" id="IPR011604">
    <property type="entry name" value="PDDEXK-like_dom_sf"/>
</dbReference>
<dbReference type="InterPro" id="IPR014153">
    <property type="entry name" value="Ds_break_AddB"/>
</dbReference>
<evidence type="ECO:0000313" key="3">
    <source>
        <dbReference type="Proteomes" id="UP000244932"/>
    </source>
</evidence>
<gene>
    <name evidence="2" type="ORF">POI8812_03193</name>
</gene>
<organism evidence="2 3">
    <name type="scientific">Pontivivens insulae</name>
    <dbReference type="NCBI Taxonomy" id="1639689"/>
    <lineage>
        <taxon>Bacteria</taxon>
        <taxon>Pseudomonadati</taxon>
        <taxon>Pseudomonadota</taxon>
        <taxon>Alphaproteobacteria</taxon>
        <taxon>Rhodobacterales</taxon>
        <taxon>Paracoccaceae</taxon>
        <taxon>Pontivivens</taxon>
    </lineage>
</organism>
<protein>
    <recommendedName>
        <fullName evidence="1">PD-(D/E)XK endonuclease-like domain-containing protein</fullName>
    </recommendedName>
</protein>
<dbReference type="InterPro" id="IPR027417">
    <property type="entry name" value="P-loop_NTPase"/>
</dbReference>
<feature type="domain" description="PD-(D/E)XK endonuclease-like" evidence="1">
    <location>
        <begin position="714"/>
        <end position="921"/>
    </location>
</feature>
<dbReference type="OrthoDB" id="9780606at2"/>
<keyword evidence="3" id="KW-1185">Reference proteome</keyword>
<evidence type="ECO:0000313" key="2">
    <source>
        <dbReference type="EMBL" id="SPF30849.1"/>
    </source>
</evidence>
<dbReference type="NCBIfam" id="TIGR02786">
    <property type="entry name" value="addB_alphas"/>
    <property type="match status" value="1"/>
</dbReference>
<accession>A0A2R8AF38</accession>